<keyword evidence="10" id="KW-1185">Reference proteome</keyword>
<dbReference type="RefSeq" id="WP_305932817.1">
    <property type="nucleotide sequence ID" value="NZ_JAVAIM010000001.1"/>
</dbReference>
<dbReference type="EC" id="1.-.-.-" evidence="9"/>
<evidence type="ECO:0000313" key="10">
    <source>
        <dbReference type="Proteomes" id="UP001240639"/>
    </source>
</evidence>
<dbReference type="InterPro" id="IPR006694">
    <property type="entry name" value="Fatty_acid_hydroxylase"/>
</dbReference>
<keyword evidence="3 7" id="KW-1133">Transmembrane helix</keyword>
<evidence type="ECO:0000256" key="4">
    <source>
        <dbReference type="ARBA" id="ARBA00023002"/>
    </source>
</evidence>
<dbReference type="Pfam" id="PF04116">
    <property type="entry name" value="FA_hydroxylase"/>
    <property type="match status" value="1"/>
</dbReference>
<evidence type="ECO:0000256" key="5">
    <source>
        <dbReference type="ARBA" id="ARBA00023098"/>
    </source>
</evidence>
<sequence length="275" mass="30566">MIALAQSVLALLRELAIYGAVFGVLALVLKRQAIGRAIVVCHREASTNFGLAAFNALFIAPLFAVPAAALAIVLDGTGYLGGFWESVPEVVTLLLAIALIDFVAYWRHRLEHDRSLWRFHATHHADTAIHWLSVQRKHPVAKVISLLFDTVLVIALGMPAWAIIGATLIRSWWAHFIHADLPWTLGVFGEVLVSPAAHRLHHIRDERLMGSNYGNTITLWDKLFGTWCNPAPYLNCETGIEEGTRGIWGELKRPWEARYRRSVTPGDETPDKASA</sequence>
<accession>A0ABT9HQV2</accession>
<comment type="subcellular location">
    <subcellularLocation>
        <location evidence="1">Endomembrane system</location>
        <topology evidence="1">Multi-pass membrane protein</topology>
    </subcellularLocation>
</comment>
<dbReference type="Proteomes" id="UP001240639">
    <property type="component" value="Unassembled WGS sequence"/>
</dbReference>
<keyword evidence="6 7" id="KW-0472">Membrane</keyword>
<feature type="transmembrane region" description="Helical" evidence="7">
    <location>
        <begin position="86"/>
        <end position="106"/>
    </location>
</feature>
<evidence type="ECO:0000259" key="8">
    <source>
        <dbReference type="Pfam" id="PF04116"/>
    </source>
</evidence>
<gene>
    <name evidence="9" type="ORF">Q9K02_10310</name>
</gene>
<dbReference type="EMBL" id="JAVAIM010000001">
    <property type="protein sequence ID" value="MDP4575529.1"/>
    <property type="molecule type" value="Genomic_DNA"/>
</dbReference>
<keyword evidence="2 7" id="KW-0812">Transmembrane</keyword>
<dbReference type="InterPro" id="IPR051689">
    <property type="entry name" value="Sterol_desaturase/TMEM195"/>
</dbReference>
<protein>
    <submittedName>
        <fullName evidence="9">Sterol desaturase family protein</fullName>
        <ecNumber evidence="9">1.-.-.-</ecNumber>
    </submittedName>
</protein>
<keyword evidence="4 9" id="KW-0560">Oxidoreductase</keyword>
<evidence type="ECO:0000256" key="7">
    <source>
        <dbReference type="SAM" id="Phobius"/>
    </source>
</evidence>
<keyword evidence="5" id="KW-0443">Lipid metabolism</keyword>
<evidence type="ECO:0000256" key="3">
    <source>
        <dbReference type="ARBA" id="ARBA00022989"/>
    </source>
</evidence>
<proteinExistence type="predicted"/>
<feature type="transmembrane region" description="Helical" evidence="7">
    <location>
        <begin position="6"/>
        <end position="29"/>
    </location>
</feature>
<organism evidence="9 10">
    <name type="scientific">Qipengyuania profundimaris</name>
    <dbReference type="NCBI Taxonomy" id="3067652"/>
    <lineage>
        <taxon>Bacteria</taxon>
        <taxon>Pseudomonadati</taxon>
        <taxon>Pseudomonadota</taxon>
        <taxon>Alphaproteobacteria</taxon>
        <taxon>Sphingomonadales</taxon>
        <taxon>Erythrobacteraceae</taxon>
        <taxon>Qipengyuania</taxon>
    </lineage>
</organism>
<name>A0ABT9HQV2_9SPHN</name>
<feature type="transmembrane region" description="Helical" evidence="7">
    <location>
        <begin position="146"/>
        <end position="169"/>
    </location>
</feature>
<dbReference type="PANTHER" id="PTHR21624:SF1">
    <property type="entry name" value="ALKYLGLYCEROL MONOOXYGENASE"/>
    <property type="match status" value="1"/>
</dbReference>
<feature type="transmembrane region" description="Helical" evidence="7">
    <location>
        <begin position="49"/>
        <end position="74"/>
    </location>
</feature>
<evidence type="ECO:0000313" key="9">
    <source>
        <dbReference type="EMBL" id="MDP4575529.1"/>
    </source>
</evidence>
<comment type="caution">
    <text evidence="9">The sequence shown here is derived from an EMBL/GenBank/DDBJ whole genome shotgun (WGS) entry which is preliminary data.</text>
</comment>
<evidence type="ECO:0000256" key="2">
    <source>
        <dbReference type="ARBA" id="ARBA00022692"/>
    </source>
</evidence>
<reference evidence="9 10" key="1">
    <citation type="submission" date="2023-08" db="EMBL/GenBank/DDBJ databases">
        <title>genomic of G39.</title>
        <authorList>
            <person name="Wang Y."/>
        </authorList>
    </citation>
    <scope>NUCLEOTIDE SEQUENCE [LARGE SCALE GENOMIC DNA]</scope>
    <source>
        <strain evidence="9 10">G39</strain>
    </source>
</reference>
<feature type="domain" description="Fatty acid hydroxylase" evidence="8">
    <location>
        <begin position="94"/>
        <end position="226"/>
    </location>
</feature>
<evidence type="ECO:0000256" key="1">
    <source>
        <dbReference type="ARBA" id="ARBA00004127"/>
    </source>
</evidence>
<dbReference type="PANTHER" id="PTHR21624">
    <property type="entry name" value="STEROL DESATURASE-RELATED PROTEIN"/>
    <property type="match status" value="1"/>
</dbReference>
<evidence type="ECO:0000256" key="6">
    <source>
        <dbReference type="ARBA" id="ARBA00023136"/>
    </source>
</evidence>
<dbReference type="GO" id="GO:0016491">
    <property type="term" value="F:oxidoreductase activity"/>
    <property type="evidence" value="ECO:0007669"/>
    <property type="project" value="UniProtKB-KW"/>
</dbReference>